<dbReference type="InterPro" id="IPR009081">
    <property type="entry name" value="PP-bd_ACP"/>
</dbReference>
<dbReference type="SUPFAM" id="SSF47336">
    <property type="entry name" value="ACP-like"/>
    <property type="match status" value="1"/>
</dbReference>
<keyword evidence="4" id="KW-1133">Transmembrane helix</keyword>
<evidence type="ECO:0000313" key="7">
    <source>
        <dbReference type="Proteomes" id="UP001183817"/>
    </source>
</evidence>
<dbReference type="SMART" id="SM00823">
    <property type="entry name" value="PKS_PP"/>
    <property type="match status" value="1"/>
</dbReference>
<evidence type="ECO:0000313" key="6">
    <source>
        <dbReference type="EMBL" id="MDR7357127.1"/>
    </source>
</evidence>
<keyword evidence="2" id="KW-0597">Phosphoprotein</keyword>
<dbReference type="PANTHER" id="PTHR45527">
    <property type="entry name" value="NONRIBOSOMAL PEPTIDE SYNTHETASE"/>
    <property type="match status" value="1"/>
</dbReference>
<dbReference type="InterPro" id="IPR011004">
    <property type="entry name" value="Trimer_LpxA-like_sf"/>
</dbReference>
<sequence length="1300" mass="137205">METTPSIADNGSTAPLFLPQYPGSELAPKPRTLIDILEASAAAHPEAPALDDGERSLTYAELLVAVDEMAGRLRAAGLGAGDHIGIRIPSGTRELYIGILATMRIGAAYVPVDADDPEERAQLVFSEAKVAAVVGEKGKITSLRETANPAPARDAALGDDAWIIFTSGSTGTPKGVAITQRSAAAFVDAEARIFLTSEPLGAEDRVLAGLSVAFDASCEEMWLAWRHAACLVPAPRALVRSGMDLGPWLVTRGVTVVSTVPTLAALWPAEALENVRLLIFGGEACPPELAARLAVPGREVWNTYGPTEATVVACAAQMDGMDPVRIGLPLEGWDLAVVDASGFPVAPGQSGELIIGGVGLGRYLDPAKDAEKYAPFETLGWERAYRSGDLVQADPEGLVFLGRMDEQVKLGGRRIELGEIDAALQSLPEVSGAAAAVKTTAAGNQILVGYLAADPAYDTSAARGRLADMLPAPLIPLLAIVDTLPTKTSGKVDRNALPWPLPGATATGPEGVLPDLGQDAAWVIEQWTRVLGTPVGSLDTDFFASGGGSLSAAQLVSALRVRYRTVTVAEIYSHPRIGSLLEALGTSSGAEPETRIVERTTRRAQVFQTLMGIPTFILVGMRWLVYLAAGNNVLGALGVFTDAPRLSWWAVAALWLVFVSSPGRMALSVIAARMLLRNLKPGNYPRSGKVHLRLWMAQQIADLVDPVSLGNAHWIQFYARALGAKIGADVQLHSIPPVTGLLTVGRGASIEPEVDLTGYWIDGDRVHVGTVEVGAQATVGARSTLMPGSVVADGVELAAGSALAGSTKAFSSYSGSPAERSGKSKPSWPQEPLRTRRVRNAMFAVASSALGAIPLLSILGAIIAAALLLRGQASLHESLLRLTLAVPVAALVWFGLNMLLVLVATRLLGIRLREGWHRVDSRIGWQVWATERLLDMARDLLFPIYASLFTPVWLRLLGAKVGRNVEASTVLLIPKMTTIGAGAFLADDTMVATYELGGGWMKVGRAKIGKRAFLGNSGIAGAGRRVPRNGLVAVLSATPAKAKAGTSWLGSPPVRLRRTAVASDDSLTYAPPLRLKFARALWEICRIVPVVVTVGVAALVLALLDFLAAEYGYLAAVLLSGAVMLAAGAVAATSAVVAKWLLVGPIRPGEHALWSSFIWRNEVVDTFIEMVCAPWFAHSAAGSPALVWWLRALGAKIGHGVWCESYWLPEADLVTLGDSSTVNRGTVVQTHLFHDRVMAIDTVELSAGSTMGPHGVILPAASLSEGATVGPGSLVMRGESVPPSSYWMGNPVQPWSQPRA</sequence>
<dbReference type="PANTHER" id="PTHR45527:SF1">
    <property type="entry name" value="FATTY ACID SYNTHASE"/>
    <property type="match status" value="1"/>
</dbReference>
<evidence type="ECO:0000256" key="1">
    <source>
        <dbReference type="ARBA" id="ARBA00022450"/>
    </source>
</evidence>
<dbReference type="EMBL" id="JAVDYI010000001">
    <property type="protein sequence ID" value="MDR7357127.1"/>
    <property type="molecule type" value="Genomic_DNA"/>
</dbReference>
<keyword evidence="1" id="KW-0596">Phosphopantetheine</keyword>
<dbReference type="InterPro" id="IPR020845">
    <property type="entry name" value="AMP-binding_CS"/>
</dbReference>
<comment type="caution">
    <text evidence="6">The sequence shown here is derived from an EMBL/GenBank/DDBJ whole genome shotgun (WGS) entry which is preliminary data.</text>
</comment>
<dbReference type="PROSITE" id="PS00455">
    <property type="entry name" value="AMP_BINDING"/>
    <property type="match status" value="1"/>
</dbReference>
<dbReference type="NCBIfam" id="TIGR01733">
    <property type="entry name" value="AA-adenyl-dom"/>
    <property type="match status" value="1"/>
</dbReference>
<evidence type="ECO:0000256" key="3">
    <source>
        <dbReference type="SAM" id="MobiDB-lite"/>
    </source>
</evidence>
<feature type="transmembrane region" description="Helical" evidence="4">
    <location>
        <begin position="843"/>
        <end position="868"/>
    </location>
</feature>
<feature type="transmembrane region" description="Helical" evidence="4">
    <location>
        <begin position="609"/>
        <end position="629"/>
    </location>
</feature>
<keyword evidence="7" id="KW-1185">Reference proteome</keyword>
<proteinExistence type="predicted"/>
<dbReference type="Gene3D" id="2.160.10.10">
    <property type="entry name" value="Hexapeptide repeat proteins"/>
    <property type="match status" value="2"/>
</dbReference>
<dbReference type="SUPFAM" id="SSF56801">
    <property type="entry name" value="Acetyl-CoA synthetase-like"/>
    <property type="match status" value="1"/>
</dbReference>
<evidence type="ECO:0000259" key="5">
    <source>
        <dbReference type="PROSITE" id="PS50075"/>
    </source>
</evidence>
<evidence type="ECO:0000256" key="2">
    <source>
        <dbReference type="ARBA" id="ARBA00022553"/>
    </source>
</evidence>
<dbReference type="InterPro" id="IPR010071">
    <property type="entry name" value="AA_adenyl_dom"/>
</dbReference>
<dbReference type="Pfam" id="PF00550">
    <property type="entry name" value="PP-binding"/>
    <property type="match status" value="1"/>
</dbReference>
<dbReference type="InterPro" id="IPR042099">
    <property type="entry name" value="ANL_N_sf"/>
</dbReference>
<dbReference type="SUPFAM" id="SSF51161">
    <property type="entry name" value="Trimeric LpxA-like enzymes"/>
    <property type="match status" value="3"/>
</dbReference>
<dbReference type="InterPro" id="IPR036736">
    <property type="entry name" value="ACP-like_sf"/>
</dbReference>
<accession>A0ABU2BER1</accession>
<dbReference type="Proteomes" id="UP001183817">
    <property type="component" value="Unassembled WGS sequence"/>
</dbReference>
<reference evidence="6 7" key="1">
    <citation type="submission" date="2023-07" db="EMBL/GenBank/DDBJ databases">
        <title>Sequencing the genomes of 1000 actinobacteria strains.</title>
        <authorList>
            <person name="Klenk H.-P."/>
        </authorList>
    </citation>
    <scope>NUCLEOTIDE SEQUENCE [LARGE SCALE GENOMIC DNA]</scope>
    <source>
        <strain evidence="6 7">DSM 20167</strain>
    </source>
</reference>
<name>A0ABU2BER1_9MICC</name>
<gene>
    <name evidence="6" type="ORF">J2S64_000818</name>
</gene>
<feature type="region of interest" description="Disordered" evidence="3">
    <location>
        <begin position="809"/>
        <end position="831"/>
    </location>
</feature>
<dbReference type="NCBIfam" id="TIGR02353">
    <property type="entry name" value="NRPS_term_dom"/>
    <property type="match status" value="1"/>
</dbReference>
<feature type="transmembrane region" description="Helical" evidence="4">
    <location>
        <begin position="888"/>
        <end position="908"/>
    </location>
</feature>
<feature type="transmembrane region" description="Helical" evidence="4">
    <location>
        <begin position="1113"/>
        <end position="1138"/>
    </location>
</feature>
<feature type="transmembrane region" description="Helical" evidence="4">
    <location>
        <begin position="1084"/>
        <end position="1107"/>
    </location>
</feature>
<dbReference type="InterPro" id="IPR020806">
    <property type="entry name" value="PKS_PP-bd"/>
</dbReference>
<dbReference type="Gene3D" id="3.40.50.12780">
    <property type="entry name" value="N-terminal domain of ligase-like"/>
    <property type="match status" value="1"/>
</dbReference>
<dbReference type="InterPro" id="IPR045851">
    <property type="entry name" value="AMP-bd_C_sf"/>
</dbReference>
<dbReference type="PROSITE" id="PS50075">
    <property type="entry name" value="CARRIER"/>
    <property type="match status" value="1"/>
</dbReference>
<dbReference type="Pfam" id="PF00501">
    <property type="entry name" value="AMP-binding"/>
    <property type="match status" value="1"/>
</dbReference>
<dbReference type="Gene3D" id="3.30.300.30">
    <property type="match status" value="1"/>
</dbReference>
<feature type="domain" description="Carrier" evidence="5">
    <location>
        <begin position="514"/>
        <end position="588"/>
    </location>
</feature>
<dbReference type="InterPro" id="IPR000873">
    <property type="entry name" value="AMP-dep_synth/lig_dom"/>
</dbReference>
<feature type="transmembrane region" description="Helical" evidence="4">
    <location>
        <begin position="649"/>
        <end position="676"/>
    </location>
</feature>
<keyword evidence="4" id="KW-0472">Membrane</keyword>
<organism evidence="6 7">
    <name type="scientific">Paeniglutamicibacter sulfureus</name>
    <dbReference type="NCBI Taxonomy" id="43666"/>
    <lineage>
        <taxon>Bacteria</taxon>
        <taxon>Bacillati</taxon>
        <taxon>Actinomycetota</taxon>
        <taxon>Actinomycetes</taxon>
        <taxon>Micrococcales</taxon>
        <taxon>Micrococcaceae</taxon>
        <taxon>Paeniglutamicibacter</taxon>
    </lineage>
</organism>
<dbReference type="InterPro" id="IPR012728">
    <property type="entry name" value="Pls/PosA_C"/>
</dbReference>
<dbReference type="CDD" id="cd05930">
    <property type="entry name" value="A_NRPS"/>
    <property type="match status" value="1"/>
</dbReference>
<protein>
    <submittedName>
        <fullName evidence="6">Non-ribosomal peptide synthetase-like protein</fullName>
    </submittedName>
</protein>
<dbReference type="Gene3D" id="1.10.1200.10">
    <property type="entry name" value="ACP-like"/>
    <property type="match status" value="1"/>
</dbReference>
<keyword evidence="4" id="KW-0812">Transmembrane</keyword>
<evidence type="ECO:0000256" key="4">
    <source>
        <dbReference type="SAM" id="Phobius"/>
    </source>
</evidence>